<dbReference type="EMBL" id="LQBQ01000001">
    <property type="protein sequence ID" value="KUJ85810.1"/>
    <property type="molecule type" value="Genomic_DNA"/>
</dbReference>
<dbReference type="AlphaFoldDB" id="A0A101CYZ8"/>
<dbReference type="GO" id="GO:0016747">
    <property type="term" value="F:acyltransferase activity, transferring groups other than amino-acyl groups"/>
    <property type="evidence" value="ECO:0007669"/>
    <property type="project" value="InterPro"/>
</dbReference>
<dbReference type="Pfam" id="PF00583">
    <property type="entry name" value="Acetyltransf_1"/>
    <property type="match status" value="1"/>
</dbReference>
<organism evidence="4 5">
    <name type="scientific">Ruegeria marisrubri</name>
    <dbReference type="NCBI Taxonomy" id="1685379"/>
    <lineage>
        <taxon>Bacteria</taxon>
        <taxon>Pseudomonadati</taxon>
        <taxon>Pseudomonadota</taxon>
        <taxon>Alphaproteobacteria</taxon>
        <taxon>Rhodobacterales</taxon>
        <taxon>Roseobacteraceae</taxon>
        <taxon>Ruegeria</taxon>
    </lineage>
</organism>
<dbReference type="RefSeq" id="WP_068344056.1">
    <property type="nucleotide sequence ID" value="NZ_LQBQ01000001.1"/>
</dbReference>
<keyword evidence="5" id="KW-1185">Reference proteome</keyword>
<dbReference type="PROSITE" id="PS51186">
    <property type="entry name" value="GNAT"/>
    <property type="match status" value="1"/>
</dbReference>
<dbReference type="OrthoDB" id="273614at2"/>
<proteinExistence type="predicted"/>
<dbReference type="Gene3D" id="3.40.630.30">
    <property type="match status" value="1"/>
</dbReference>
<keyword evidence="2" id="KW-0012">Acyltransferase</keyword>
<dbReference type="STRING" id="1685379.AVO45_02170"/>
<dbReference type="Proteomes" id="UP000053791">
    <property type="component" value="Unassembled WGS sequence"/>
</dbReference>
<dbReference type="InterPro" id="IPR000182">
    <property type="entry name" value="GNAT_dom"/>
</dbReference>
<dbReference type="InterPro" id="IPR016181">
    <property type="entry name" value="Acyl_CoA_acyltransferase"/>
</dbReference>
<evidence type="ECO:0000256" key="1">
    <source>
        <dbReference type="ARBA" id="ARBA00022679"/>
    </source>
</evidence>
<gene>
    <name evidence="4" type="ORF">AVO45_02170</name>
</gene>
<sequence length="165" mass="18265">MTIRPATPSDLPAIQALHLASWRDSYAGMLPDDFLGEPVTREMARLWSGRPGPGDLLLVAWEDDLLGFAYVKVNHADGPLLDNLHVSPKARGRGIGERLLRAVAGELQASGRDRLWLEVLDENSGARRFYRRMGGVEGPVFMDEIFGLPVPSRKVVFHGLGNFFD</sequence>
<protein>
    <recommendedName>
        <fullName evidence="3">N-acetyltransferase domain-containing protein</fullName>
    </recommendedName>
</protein>
<comment type="caution">
    <text evidence="4">The sequence shown here is derived from an EMBL/GenBank/DDBJ whole genome shotgun (WGS) entry which is preliminary data.</text>
</comment>
<reference evidence="5" key="1">
    <citation type="submission" date="2015-12" db="EMBL/GenBank/DDBJ databases">
        <authorList>
            <person name="Zhang G."/>
            <person name="Stingl U."/>
        </authorList>
    </citation>
    <scope>NUCLEOTIDE SEQUENCE [LARGE SCALE GENOMIC DNA]</scope>
    <source>
        <strain evidence="5">ZGT118</strain>
    </source>
</reference>
<dbReference type="InterPro" id="IPR050832">
    <property type="entry name" value="Bact_Acetyltransf"/>
</dbReference>
<dbReference type="SUPFAM" id="SSF55729">
    <property type="entry name" value="Acyl-CoA N-acyltransferases (Nat)"/>
    <property type="match status" value="1"/>
</dbReference>
<evidence type="ECO:0000259" key="3">
    <source>
        <dbReference type="PROSITE" id="PS51186"/>
    </source>
</evidence>
<name>A0A101CYZ8_9RHOB</name>
<dbReference type="CDD" id="cd04301">
    <property type="entry name" value="NAT_SF"/>
    <property type="match status" value="1"/>
</dbReference>
<evidence type="ECO:0000313" key="5">
    <source>
        <dbReference type="Proteomes" id="UP000053791"/>
    </source>
</evidence>
<feature type="domain" description="N-acetyltransferase" evidence="3">
    <location>
        <begin position="1"/>
        <end position="157"/>
    </location>
</feature>
<keyword evidence="1" id="KW-0808">Transferase</keyword>
<evidence type="ECO:0000313" key="4">
    <source>
        <dbReference type="EMBL" id="KUJ85810.1"/>
    </source>
</evidence>
<dbReference type="PANTHER" id="PTHR43877">
    <property type="entry name" value="AMINOALKYLPHOSPHONATE N-ACETYLTRANSFERASE-RELATED-RELATED"/>
    <property type="match status" value="1"/>
</dbReference>
<evidence type="ECO:0000256" key="2">
    <source>
        <dbReference type="ARBA" id="ARBA00023315"/>
    </source>
</evidence>
<accession>A0A101CYZ8</accession>